<evidence type="ECO:0000313" key="3">
    <source>
        <dbReference type="EMBL" id="QCD41105.1"/>
    </source>
</evidence>
<evidence type="ECO:0000259" key="2">
    <source>
        <dbReference type="Pfam" id="PF03781"/>
    </source>
</evidence>
<dbReference type="Gene3D" id="3.90.1580.10">
    <property type="entry name" value="paralog of FGE (formylglycine-generating enzyme)"/>
    <property type="match status" value="1"/>
</dbReference>
<keyword evidence="4" id="KW-1185">Reference proteome</keyword>
<reference evidence="4" key="1">
    <citation type="submission" date="2019-02" db="EMBL/GenBank/DDBJ databases">
        <title>Isolation and identification of novel species under the genus Muribaculum.</title>
        <authorList>
            <person name="Miyake S."/>
            <person name="Ding Y."/>
            <person name="Low A."/>
            <person name="Soh M."/>
            <person name="Seedorf H."/>
        </authorList>
    </citation>
    <scope>NUCLEOTIDE SEQUENCE [LARGE SCALE GENOMIC DNA]</scope>
    <source>
        <strain evidence="4">H5</strain>
    </source>
</reference>
<dbReference type="InterPro" id="IPR016187">
    <property type="entry name" value="CTDL_fold"/>
</dbReference>
<feature type="signal peptide" evidence="1">
    <location>
        <begin position="1"/>
        <end position="21"/>
    </location>
</feature>
<dbReference type="PANTHER" id="PTHR23150:SF19">
    <property type="entry name" value="FORMYLGLYCINE-GENERATING ENZYME"/>
    <property type="match status" value="1"/>
</dbReference>
<dbReference type="EMBL" id="CP039396">
    <property type="protein sequence ID" value="QCD41105.1"/>
    <property type="molecule type" value="Genomic_DNA"/>
</dbReference>
<keyword evidence="1" id="KW-0732">Signal</keyword>
<evidence type="ECO:0000313" key="4">
    <source>
        <dbReference type="Proteomes" id="UP000297149"/>
    </source>
</evidence>
<organism evidence="3 4">
    <name type="scientific">Duncaniella dubosii</name>
    <dbReference type="NCBI Taxonomy" id="2518971"/>
    <lineage>
        <taxon>Bacteria</taxon>
        <taxon>Pseudomonadati</taxon>
        <taxon>Bacteroidota</taxon>
        <taxon>Bacteroidia</taxon>
        <taxon>Bacteroidales</taxon>
        <taxon>Muribaculaceae</taxon>
        <taxon>Duncaniella</taxon>
    </lineage>
</organism>
<gene>
    <name evidence="3" type="ORF">E7747_01555</name>
</gene>
<protein>
    <recommendedName>
        <fullName evidence="2">Sulfatase-modifying factor enzyme-like domain-containing protein</fullName>
    </recommendedName>
</protein>
<dbReference type="Proteomes" id="UP000297149">
    <property type="component" value="Chromosome"/>
</dbReference>
<sequence>MYMKKLYLIILSFVFSLVTFAITKDTPEIEMIDVKGGTFSMGFNPDETEHAYETPRHEVTLHDYKIGKYEVTQELWETVMGDNPSVFKGKSRPVENVSWNDVSLFIKKLNKVTGRHYRLPTEAEWEFAARGGNESNDFVFIGGDEIDKIAWHFGNSEKQTHQVGLLAPNELGIYDMAGNVSEWTQDWFGHYKAKSQTNPKGPKSSDIGKIFRGGHYSILSEYNRPAWRAVSNPNFRSSTIGFRLAE</sequence>
<dbReference type="InterPro" id="IPR051043">
    <property type="entry name" value="Sulfatase_Mod_Factor_Kinase"/>
</dbReference>
<accession>A0A4P7W107</accession>
<dbReference type="AlphaFoldDB" id="A0A4P7W107"/>
<evidence type="ECO:0000256" key="1">
    <source>
        <dbReference type="SAM" id="SignalP"/>
    </source>
</evidence>
<dbReference type="InterPro" id="IPR005532">
    <property type="entry name" value="SUMF_dom"/>
</dbReference>
<dbReference type="KEGG" id="ddb:E7747_01555"/>
<feature type="chain" id="PRO_5020476720" description="Sulfatase-modifying factor enzyme-like domain-containing protein" evidence="1">
    <location>
        <begin position="22"/>
        <end position="246"/>
    </location>
</feature>
<feature type="domain" description="Sulfatase-modifying factor enzyme-like" evidence="2">
    <location>
        <begin position="30"/>
        <end position="245"/>
    </location>
</feature>
<dbReference type="PANTHER" id="PTHR23150">
    <property type="entry name" value="SULFATASE MODIFYING FACTOR 1, 2"/>
    <property type="match status" value="1"/>
</dbReference>
<dbReference type="GO" id="GO:0120147">
    <property type="term" value="F:formylglycine-generating oxidase activity"/>
    <property type="evidence" value="ECO:0007669"/>
    <property type="project" value="TreeGrafter"/>
</dbReference>
<name>A0A4P7W107_9BACT</name>
<dbReference type="Pfam" id="PF03781">
    <property type="entry name" value="FGE-sulfatase"/>
    <property type="match status" value="1"/>
</dbReference>
<dbReference type="InterPro" id="IPR042095">
    <property type="entry name" value="SUMF_sf"/>
</dbReference>
<dbReference type="SUPFAM" id="SSF56436">
    <property type="entry name" value="C-type lectin-like"/>
    <property type="match status" value="1"/>
</dbReference>
<proteinExistence type="predicted"/>